<dbReference type="PANTHER" id="PTHR13335">
    <property type="entry name" value="TARGET OF RAPAMYCIN COMPLEX 2 SUBUNIT MAPKAP1"/>
    <property type="match status" value="1"/>
</dbReference>
<dbReference type="InterPro" id="IPR031567">
    <property type="entry name" value="CRIM_dom"/>
</dbReference>
<feature type="domain" description="Sin1 N-terminal" evidence="3">
    <location>
        <begin position="13"/>
        <end position="100"/>
    </location>
</feature>
<protein>
    <recommendedName>
        <fullName evidence="7">Stress-activated map kinase-interacting protein 1</fullName>
    </recommendedName>
</protein>
<dbReference type="Pfam" id="PF05422">
    <property type="entry name" value="SIN1"/>
    <property type="match status" value="1"/>
</dbReference>
<dbReference type="EMBL" id="JARGDH010000005">
    <property type="protein sequence ID" value="KAL0267164.1"/>
    <property type="molecule type" value="Genomic_DNA"/>
</dbReference>
<dbReference type="InterPro" id="IPR008828">
    <property type="entry name" value="Sin1/Avo1"/>
</dbReference>
<dbReference type="GO" id="GO:0005546">
    <property type="term" value="F:phosphatidylinositol-4,5-bisphosphate binding"/>
    <property type="evidence" value="ECO:0007669"/>
    <property type="project" value="TreeGrafter"/>
</dbReference>
<dbReference type="AlphaFoldDB" id="A0AAW2HB69"/>
<reference evidence="6" key="1">
    <citation type="journal article" date="2024" name="Gigascience">
        <title>Chromosome-level genome of the poultry shaft louse Menopon gallinae provides insight into the host-switching and adaptive evolution of parasitic lice.</title>
        <authorList>
            <person name="Xu Y."/>
            <person name="Ma L."/>
            <person name="Liu S."/>
            <person name="Liang Y."/>
            <person name="Liu Q."/>
            <person name="He Z."/>
            <person name="Tian L."/>
            <person name="Duan Y."/>
            <person name="Cai W."/>
            <person name="Li H."/>
            <person name="Song F."/>
        </authorList>
    </citation>
    <scope>NUCLEOTIDE SEQUENCE</scope>
    <source>
        <strain evidence="6">Cailab_2023a</strain>
    </source>
</reference>
<accession>A0AAW2HB69</accession>
<dbReference type="Pfam" id="PF16978">
    <property type="entry name" value="CRIM"/>
    <property type="match status" value="1"/>
</dbReference>
<feature type="domain" description="CRIM" evidence="4">
    <location>
        <begin position="108"/>
        <end position="243"/>
    </location>
</feature>
<dbReference type="PANTHER" id="PTHR13335:SF1">
    <property type="entry name" value="TARGET OF RAPAMYCIN COMPLEX 2 SUBUNIT MAPKAP1"/>
    <property type="match status" value="1"/>
</dbReference>
<evidence type="ECO:0000313" key="6">
    <source>
        <dbReference type="EMBL" id="KAL0267164.1"/>
    </source>
</evidence>
<dbReference type="InterPro" id="IPR032679">
    <property type="entry name" value="Sin1_N"/>
</dbReference>
<dbReference type="InterPro" id="IPR031313">
    <property type="entry name" value="Sin1_PH_dom"/>
</dbReference>
<comment type="similarity">
    <text evidence="1">Belongs to the SIN1 family.</text>
</comment>
<dbReference type="GO" id="GO:0038203">
    <property type="term" value="P:TORC2 signaling"/>
    <property type="evidence" value="ECO:0007669"/>
    <property type="project" value="TreeGrafter"/>
</dbReference>
<evidence type="ECO:0008006" key="7">
    <source>
        <dbReference type="Google" id="ProtNLM"/>
    </source>
</evidence>
<feature type="region of interest" description="Disordered" evidence="2">
    <location>
        <begin position="25"/>
        <end position="72"/>
    </location>
</feature>
<dbReference type="GO" id="GO:0031932">
    <property type="term" value="C:TORC2 complex"/>
    <property type="evidence" value="ECO:0007669"/>
    <property type="project" value="InterPro"/>
</dbReference>
<proteinExistence type="inferred from homology"/>
<dbReference type="Pfam" id="PF16979">
    <property type="entry name" value="SIN1_PH"/>
    <property type="match status" value="1"/>
</dbReference>
<evidence type="ECO:0000259" key="5">
    <source>
        <dbReference type="Pfam" id="PF16979"/>
    </source>
</evidence>
<dbReference type="GO" id="GO:0005737">
    <property type="term" value="C:cytoplasm"/>
    <property type="evidence" value="ECO:0007669"/>
    <property type="project" value="TreeGrafter"/>
</dbReference>
<evidence type="ECO:0000256" key="1">
    <source>
        <dbReference type="ARBA" id="ARBA00009407"/>
    </source>
</evidence>
<evidence type="ECO:0000259" key="3">
    <source>
        <dbReference type="Pfam" id="PF05422"/>
    </source>
</evidence>
<dbReference type="InterPro" id="IPR011993">
    <property type="entry name" value="PH-like_dom_sf"/>
</dbReference>
<evidence type="ECO:0000256" key="2">
    <source>
        <dbReference type="SAM" id="MobiDB-lite"/>
    </source>
</evidence>
<dbReference type="GO" id="GO:0005886">
    <property type="term" value="C:plasma membrane"/>
    <property type="evidence" value="ECO:0007669"/>
    <property type="project" value="TreeGrafter"/>
</dbReference>
<comment type="caution">
    <text evidence="6">The sequence shown here is derived from an EMBL/GenBank/DDBJ whole genome shotgun (WGS) entry which is preliminary data.</text>
</comment>
<gene>
    <name evidence="6" type="ORF">PYX00_009511</name>
</gene>
<evidence type="ECO:0000259" key="4">
    <source>
        <dbReference type="Pfam" id="PF16978"/>
    </source>
</evidence>
<sequence length="492" mass="56548">MCEAVIADDIPKNSDLFSEIEMYPRAEESEEEEEEVYNSFDNHSDWDLGGHRLRGSAPQKSEKSDHEKKKSVKVKHIKWEDKPVEMTDEERKQLFQRKEIKKDRKIGRSLLAQEIEKCSLLPKNPFSEFAKFDGSCQTGVPTRTYKIFLTVLPRPERDYPIQVCVLSLAKVSELIGFICWKYMMQNPNSPFKFRENIDEYGLYIAEDDGEVDWDFSSLDPRETVGKFGLAYLALVELSDRNIPKEAKTEKQFTPPEEVPDQVAKTVDSEAAEQFRVDLSAMESLLHQTFRVNMLYKMRSKVEVILAISGDKMEVHPVVPPHAKPGGKMWKQKAVVHDIRVVVFCEILELKSSGRAIFRIVNYSEQSDSVPVSGQCNYKNNDFETDQEMAEEIVRKLNNILDVKCGIHRKEYLALKHKKNVFSRFYLYLNTKHVLSKDIINRRINRSNVLDERLSPAFAVLSGAQSTEAVNVFQRLMSAVSDFAVTRSVARTG</sequence>
<feature type="domain" description="SIN1-type PH" evidence="5">
    <location>
        <begin position="286"/>
        <end position="401"/>
    </location>
</feature>
<organism evidence="6">
    <name type="scientific">Menopon gallinae</name>
    <name type="common">poultry shaft louse</name>
    <dbReference type="NCBI Taxonomy" id="328185"/>
    <lineage>
        <taxon>Eukaryota</taxon>
        <taxon>Metazoa</taxon>
        <taxon>Ecdysozoa</taxon>
        <taxon>Arthropoda</taxon>
        <taxon>Hexapoda</taxon>
        <taxon>Insecta</taxon>
        <taxon>Pterygota</taxon>
        <taxon>Neoptera</taxon>
        <taxon>Paraneoptera</taxon>
        <taxon>Psocodea</taxon>
        <taxon>Troctomorpha</taxon>
        <taxon>Phthiraptera</taxon>
        <taxon>Amblycera</taxon>
        <taxon>Menoponidae</taxon>
        <taxon>Menopon</taxon>
    </lineage>
</organism>
<name>A0AAW2HB69_9NEOP</name>
<dbReference type="Gene3D" id="2.30.29.30">
    <property type="entry name" value="Pleckstrin-homology domain (PH domain)/Phosphotyrosine-binding domain (PTB)"/>
    <property type="match status" value="1"/>
</dbReference>